<keyword evidence="8 12" id="KW-0472">Membrane</keyword>
<evidence type="ECO:0000256" key="5">
    <source>
        <dbReference type="ARBA" id="ARBA00022989"/>
    </source>
</evidence>
<dbReference type="Gene3D" id="1.20.1510.10">
    <property type="entry name" value="Cation efflux protein transmembrane domain"/>
    <property type="match status" value="1"/>
</dbReference>
<accession>A0A914I4X2</accession>
<dbReference type="InterPro" id="IPR052005">
    <property type="entry name" value="CDF_SLC30A"/>
</dbReference>
<dbReference type="PANTHER" id="PTHR46531:SF1">
    <property type="entry name" value="ZINC TRANSPORTER 6"/>
    <property type="match status" value="1"/>
</dbReference>
<proteinExistence type="predicted"/>
<keyword evidence="3 12" id="KW-0812">Transmembrane</keyword>
<name>A0A914I4X2_GLORO</name>
<dbReference type="GO" id="GO:0005794">
    <property type="term" value="C:Golgi apparatus"/>
    <property type="evidence" value="ECO:0007669"/>
    <property type="project" value="UniProtKB-SubCell"/>
</dbReference>
<keyword evidence="4" id="KW-0862">Zinc</keyword>
<evidence type="ECO:0000313" key="15">
    <source>
        <dbReference type="WBParaSite" id="Gr19_v10_g7550.t1"/>
    </source>
</evidence>
<evidence type="ECO:0000256" key="6">
    <source>
        <dbReference type="ARBA" id="ARBA00023034"/>
    </source>
</evidence>
<dbReference type="Pfam" id="PF01545">
    <property type="entry name" value="Cation_efflux"/>
    <property type="match status" value="1"/>
</dbReference>
<keyword evidence="6" id="KW-0333">Golgi apparatus</keyword>
<keyword evidence="14" id="KW-1185">Reference proteome</keyword>
<evidence type="ECO:0000256" key="1">
    <source>
        <dbReference type="ARBA" id="ARBA00004166"/>
    </source>
</evidence>
<feature type="transmembrane region" description="Helical" evidence="12">
    <location>
        <begin position="157"/>
        <end position="177"/>
    </location>
</feature>
<feature type="compositionally biased region" description="Polar residues" evidence="11">
    <location>
        <begin position="369"/>
        <end position="385"/>
    </location>
</feature>
<feature type="region of interest" description="Disordered" evidence="11">
    <location>
        <begin position="369"/>
        <end position="409"/>
    </location>
</feature>
<evidence type="ECO:0000256" key="9">
    <source>
        <dbReference type="ARBA" id="ARBA00038600"/>
    </source>
</evidence>
<dbReference type="GO" id="GO:0008324">
    <property type="term" value="F:monoatomic cation transmembrane transporter activity"/>
    <property type="evidence" value="ECO:0007669"/>
    <property type="project" value="InterPro"/>
</dbReference>
<keyword evidence="2" id="KW-0813">Transport</keyword>
<evidence type="ECO:0000256" key="11">
    <source>
        <dbReference type="SAM" id="MobiDB-lite"/>
    </source>
</evidence>
<feature type="domain" description="Cation efflux protein transmembrane" evidence="13">
    <location>
        <begin position="39"/>
        <end position="274"/>
    </location>
</feature>
<comment type="subcellular location">
    <subcellularLocation>
        <location evidence="1">Golgi apparatus</location>
        <location evidence="1">trans-Golgi network membrane</location>
        <topology evidence="1">Multi-pass membrane protein</topology>
    </subcellularLocation>
</comment>
<evidence type="ECO:0000256" key="10">
    <source>
        <dbReference type="ARBA" id="ARBA00045455"/>
    </source>
</evidence>
<feature type="transmembrane region" description="Helical" evidence="12">
    <location>
        <begin position="222"/>
        <end position="239"/>
    </location>
</feature>
<evidence type="ECO:0000256" key="7">
    <source>
        <dbReference type="ARBA" id="ARBA00023065"/>
    </source>
</evidence>
<keyword evidence="5 12" id="KW-1133">Transmembrane helix</keyword>
<reference evidence="15" key="1">
    <citation type="submission" date="2022-11" db="UniProtKB">
        <authorList>
            <consortium name="WormBaseParasite"/>
        </authorList>
    </citation>
    <scope>IDENTIFICATION</scope>
</reference>
<evidence type="ECO:0000256" key="8">
    <source>
        <dbReference type="ARBA" id="ARBA00023136"/>
    </source>
</evidence>
<feature type="transmembrane region" description="Helical" evidence="12">
    <location>
        <begin position="35"/>
        <end position="53"/>
    </location>
</feature>
<feature type="transmembrane region" description="Helical" evidence="12">
    <location>
        <begin position="103"/>
        <end position="121"/>
    </location>
</feature>
<evidence type="ECO:0000256" key="2">
    <source>
        <dbReference type="ARBA" id="ARBA00022448"/>
    </source>
</evidence>
<comment type="function">
    <text evidence="10">Has probably no intrinsic transporter activity but together with SLC30A5 forms a functional zinc ion:proton antiporter heterodimer, mediating zinc entry into the lumen of organelles along the secretory pathway. As part of that zinc ion:proton antiporter, contributes to zinc ion homeostasis within the early secretory pathway and regulates the activation and folding of enzymes like alkaline phosphatases and enzymes involved in phosphatidylinositol glycan anchor biosynthesis.</text>
</comment>
<evidence type="ECO:0000256" key="3">
    <source>
        <dbReference type="ARBA" id="ARBA00022692"/>
    </source>
</evidence>
<evidence type="ECO:0000256" key="12">
    <source>
        <dbReference type="SAM" id="Phobius"/>
    </source>
</evidence>
<keyword evidence="7" id="KW-0406">Ion transport</keyword>
<evidence type="ECO:0000256" key="4">
    <source>
        <dbReference type="ARBA" id="ARBA00022833"/>
    </source>
</evidence>
<evidence type="ECO:0000313" key="14">
    <source>
        <dbReference type="Proteomes" id="UP000887572"/>
    </source>
</evidence>
<sequence>MQCTKSYRDIKQIFPLQNLISECTSVLIDPVSQKACLCFAASAFLLAFLIYSVSATRSLVLTGLAWLGVFSLFVIFSTIVAFISAAHRSANKRYTFDMARAPVLAVFSTTVLAQLSAVFLAKEAVERLFDSGQHHHSHHGGDAAALTGGDIVKTDHLFYPAAFASASALLIVAYALANQPFNYVLKHAQSSVIQEHSADICAAICYFVPGLARLLLPRINSLTLLAFISACCAVFVHWFRAEFPWVDSAATMALSFTIFTSMAPLSSYTGRILLQTTPPHVQNLIDRSISEASTVDGVLELINTHFWQLDFNTIVGTVDVRVRRDADEQTVLRTVRNKLSSVVNYCTVQVLKDSSTGWAYHRQYQSPLYQPSTTASAHSDQSATIPHTHDHHSNDHHQHHGHGHGHSHH</sequence>
<feature type="transmembrane region" description="Helical" evidence="12">
    <location>
        <begin position="59"/>
        <end position="83"/>
    </location>
</feature>
<dbReference type="GO" id="GO:0016020">
    <property type="term" value="C:membrane"/>
    <property type="evidence" value="ECO:0007669"/>
    <property type="project" value="InterPro"/>
</dbReference>
<dbReference type="AlphaFoldDB" id="A0A914I4X2"/>
<dbReference type="WBParaSite" id="Gr19_v10_g7550.t1">
    <property type="protein sequence ID" value="Gr19_v10_g7550.t1"/>
    <property type="gene ID" value="Gr19_v10_g7550"/>
</dbReference>
<protein>
    <recommendedName>
        <fullName evidence="13">Cation efflux protein transmembrane domain-containing protein</fullName>
    </recommendedName>
</protein>
<evidence type="ECO:0000259" key="13">
    <source>
        <dbReference type="Pfam" id="PF01545"/>
    </source>
</evidence>
<feature type="compositionally biased region" description="Basic and acidic residues" evidence="11">
    <location>
        <begin position="387"/>
        <end position="396"/>
    </location>
</feature>
<dbReference type="PANTHER" id="PTHR46531">
    <property type="entry name" value="ZINC TRANSPORTER 6"/>
    <property type="match status" value="1"/>
</dbReference>
<dbReference type="Proteomes" id="UP000887572">
    <property type="component" value="Unplaced"/>
</dbReference>
<dbReference type="SUPFAM" id="SSF161111">
    <property type="entry name" value="Cation efflux protein transmembrane domain-like"/>
    <property type="match status" value="1"/>
</dbReference>
<dbReference type="InterPro" id="IPR058533">
    <property type="entry name" value="Cation_efflux_TM"/>
</dbReference>
<organism evidence="14 15">
    <name type="scientific">Globodera rostochiensis</name>
    <name type="common">Golden nematode worm</name>
    <name type="synonym">Heterodera rostochiensis</name>
    <dbReference type="NCBI Taxonomy" id="31243"/>
    <lineage>
        <taxon>Eukaryota</taxon>
        <taxon>Metazoa</taxon>
        <taxon>Ecdysozoa</taxon>
        <taxon>Nematoda</taxon>
        <taxon>Chromadorea</taxon>
        <taxon>Rhabditida</taxon>
        <taxon>Tylenchina</taxon>
        <taxon>Tylenchomorpha</taxon>
        <taxon>Tylenchoidea</taxon>
        <taxon>Heteroderidae</taxon>
        <taxon>Heteroderinae</taxon>
        <taxon>Globodera</taxon>
    </lineage>
</organism>
<dbReference type="GO" id="GO:0006829">
    <property type="term" value="P:zinc ion transport"/>
    <property type="evidence" value="ECO:0007669"/>
    <property type="project" value="TreeGrafter"/>
</dbReference>
<dbReference type="InterPro" id="IPR027469">
    <property type="entry name" value="Cation_efflux_TMD_sf"/>
</dbReference>
<feature type="transmembrane region" description="Helical" evidence="12">
    <location>
        <begin position="245"/>
        <end position="265"/>
    </location>
</feature>
<feature type="compositionally biased region" description="Basic residues" evidence="11">
    <location>
        <begin position="397"/>
        <end position="409"/>
    </location>
</feature>
<comment type="subunit">
    <text evidence="9">Heterodimer with SLC30A5; form a functional zinc ion transmembrane transporter.</text>
</comment>